<keyword evidence="3 6" id="KW-0812">Transmembrane</keyword>
<feature type="transmembrane region" description="Helical" evidence="6">
    <location>
        <begin position="434"/>
        <end position="454"/>
    </location>
</feature>
<gene>
    <name evidence="8" type="ORF">KGM_210634</name>
</gene>
<dbReference type="InParanoid" id="A0A212F5P7"/>
<dbReference type="InterPro" id="IPR020846">
    <property type="entry name" value="MFS_dom"/>
</dbReference>
<dbReference type="AlphaFoldDB" id="A0A212F5P7"/>
<dbReference type="Proteomes" id="UP000007151">
    <property type="component" value="Unassembled WGS sequence"/>
</dbReference>
<comment type="caution">
    <text evidence="8">The sequence shown here is derived from an EMBL/GenBank/DDBJ whole genome shotgun (WGS) entry which is preliminary data.</text>
</comment>
<feature type="transmembrane region" description="Helical" evidence="6">
    <location>
        <begin position="403"/>
        <end position="427"/>
    </location>
</feature>
<feature type="transmembrane region" description="Helical" evidence="6">
    <location>
        <begin position="466"/>
        <end position="484"/>
    </location>
</feature>
<reference evidence="8 9" key="1">
    <citation type="journal article" date="2011" name="Cell">
        <title>The monarch butterfly genome yields insights into long-distance migration.</title>
        <authorList>
            <person name="Zhan S."/>
            <person name="Merlin C."/>
            <person name="Boore J.L."/>
            <person name="Reppert S.M."/>
        </authorList>
    </citation>
    <scope>NUCLEOTIDE SEQUENCE [LARGE SCALE GENOMIC DNA]</scope>
    <source>
        <strain evidence="8">F-2</strain>
    </source>
</reference>
<dbReference type="PANTHER" id="PTHR23511">
    <property type="entry name" value="SYNAPTIC VESICLE GLYCOPROTEIN 2"/>
    <property type="match status" value="1"/>
</dbReference>
<evidence type="ECO:0000256" key="4">
    <source>
        <dbReference type="ARBA" id="ARBA00022989"/>
    </source>
</evidence>
<dbReference type="GO" id="GO:0016020">
    <property type="term" value="C:membrane"/>
    <property type="evidence" value="ECO:0007669"/>
    <property type="project" value="UniProtKB-SubCell"/>
</dbReference>
<dbReference type="GO" id="GO:0022857">
    <property type="term" value="F:transmembrane transporter activity"/>
    <property type="evidence" value="ECO:0007669"/>
    <property type="project" value="InterPro"/>
</dbReference>
<evidence type="ECO:0000313" key="9">
    <source>
        <dbReference type="Proteomes" id="UP000007151"/>
    </source>
</evidence>
<dbReference type="Pfam" id="PF07690">
    <property type="entry name" value="MFS_1"/>
    <property type="match status" value="1"/>
</dbReference>
<dbReference type="PROSITE" id="PS50850">
    <property type="entry name" value="MFS"/>
    <property type="match status" value="1"/>
</dbReference>
<organism evidence="8 9">
    <name type="scientific">Danaus plexippus plexippus</name>
    <dbReference type="NCBI Taxonomy" id="278856"/>
    <lineage>
        <taxon>Eukaryota</taxon>
        <taxon>Metazoa</taxon>
        <taxon>Ecdysozoa</taxon>
        <taxon>Arthropoda</taxon>
        <taxon>Hexapoda</taxon>
        <taxon>Insecta</taxon>
        <taxon>Pterygota</taxon>
        <taxon>Neoptera</taxon>
        <taxon>Endopterygota</taxon>
        <taxon>Lepidoptera</taxon>
        <taxon>Glossata</taxon>
        <taxon>Ditrysia</taxon>
        <taxon>Papilionoidea</taxon>
        <taxon>Nymphalidae</taxon>
        <taxon>Danainae</taxon>
        <taxon>Danaini</taxon>
        <taxon>Danaina</taxon>
        <taxon>Danaus</taxon>
        <taxon>Danaus</taxon>
    </lineage>
</organism>
<feature type="transmembrane region" description="Helical" evidence="6">
    <location>
        <begin position="283"/>
        <end position="302"/>
    </location>
</feature>
<evidence type="ECO:0000256" key="6">
    <source>
        <dbReference type="SAM" id="Phobius"/>
    </source>
</evidence>
<evidence type="ECO:0000256" key="3">
    <source>
        <dbReference type="ARBA" id="ARBA00022692"/>
    </source>
</evidence>
<proteinExistence type="predicted"/>
<feature type="transmembrane region" description="Helical" evidence="6">
    <location>
        <begin position="194"/>
        <end position="213"/>
    </location>
</feature>
<keyword evidence="2" id="KW-0813">Transport</keyword>
<comment type="subcellular location">
    <subcellularLocation>
        <location evidence="1">Membrane</location>
        <topology evidence="1">Multi-pass membrane protein</topology>
    </subcellularLocation>
</comment>
<dbReference type="eggNOG" id="KOG0255">
    <property type="taxonomic scope" value="Eukaryota"/>
</dbReference>
<dbReference type="InterPro" id="IPR011701">
    <property type="entry name" value="MFS"/>
</dbReference>
<feature type="transmembrane region" description="Helical" evidence="6">
    <location>
        <begin position="64"/>
        <end position="84"/>
    </location>
</feature>
<evidence type="ECO:0000256" key="5">
    <source>
        <dbReference type="ARBA" id="ARBA00023136"/>
    </source>
</evidence>
<feature type="transmembrane region" description="Helical" evidence="6">
    <location>
        <begin position="93"/>
        <end position="112"/>
    </location>
</feature>
<feature type="domain" description="Major facilitator superfamily (MFS) profile" evidence="7">
    <location>
        <begin position="25"/>
        <end position="488"/>
    </location>
</feature>
<evidence type="ECO:0000259" key="7">
    <source>
        <dbReference type="PROSITE" id="PS50850"/>
    </source>
</evidence>
<dbReference type="SUPFAM" id="SSF103473">
    <property type="entry name" value="MFS general substrate transporter"/>
    <property type="match status" value="1"/>
</dbReference>
<evidence type="ECO:0000313" key="8">
    <source>
        <dbReference type="EMBL" id="OWR49057.1"/>
    </source>
</evidence>
<name>A0A212F5P7_DANPL</name>
<dbReference type="Gene3D" id="1.20.1250.20">
    <property type="entry name" value="MFS general substrate transporter like domains"/>
    <property type="match status" value="1"/>
</dbReference>
<keyword evidence="4 6" id="KW-1133">Transmembrane helix</keyword>
<feature type="transmembrane region" description="Helical" evidence="6">
    <location>
        <begin position="151"/>
        <end position="174"/>
    </location>
</feature>
<sequence>MDRQDGRKVTFEEALNEAGFGLYSVVLLSLSGLIIISLVCIAYASTIIVPASACELETTTSQKGLLAAVPVIALLLGAVPWGYLTDIYGRKRMLIILLSSSAVFNGLASISVNWIMLLILQFLSTFFSSGQFSQAMSILSESVPMANRNIVVLLVGSIFLLSQGIMALMAIPIIPLSFSYYMPTLGIYWNSWRSLLLLYSAPSLISIIGLLFISESPKFLFNKGLEKEALSVVSRIHKINNIWSKKEFPVSNIQRDRPHTTETKTALTDTFSSLFKRPLLKNTIILSTLFLFQQVGSFVLWLPTVSNQFVRILETGEGSDLTLCAIIRSSINTPPDTTTAPCALNVTSLLLVLSVSALQSIANGLISLIINRTGRRNVVICVTAFCGIAGILVNFVPNAIGSAVLYIVFLIGIVALGLYSAIAVALFPTYLRALAVAFTMTIGRIGTFVSVQVLNRLLNDNCEISFYIYGGIFASSAIVAAFLVDDRQLQPKKILE</sequence>
<evidence type="ECO:0000256" key="2">
    <source>
        <dbReference type="ARBA" id="ARBA00022448"/>
    </source>
</evidence>
<dbReference type="EMBL" id="AGBW02010155">
    <property type="protein sequence ID" value="OWR49057.1"/>
    <property type="molecule type" value="Genomic_DNA"/>
</dbReference>
<protein>
    <submittedName>
        <fullName evidence="8">SV2 protein 1</fullName>
    </submittedName>
</protein>
<keyword evidence="5 6" id="KW-0472">Membrane</keyword>
<dbReference type="KEGG" id="dpl:KGM_210634"/>
<evidence type="ECO:0000256" key="1">
    <source>
        <dbReference type="ARBA" id="ARBA00004141"/>
    </source>
</evidence>
<dbReference type="InterPro" id="IPR036259">
    <property type="entry name" value="MFS_trans_sf"/>
</dbReference>
<dbReference type="PANTHER" id="PTHR23511:SF35">
    <property type="entry name" value="MAJOR FACILITATOR SUPERFAMILY (MFS) PROFILE DOMAIN-CONTAINING PROTEIN"/>
    <property type="match status" value="1"/>
</dbReference>
<keyword evidence="9" id="KW-1185">Reference proteome</keyword>
<accession>A0A212F5P7</accession>
<feature type="transmembrane region" description="Helical" evidence="6">
    <location>
        <begin position="377"/>
        <end position="397"/>
    </location>
</feature>
<feature type="transmembrane region" description="Helical" evidence="6">
    <location>
        <begin position="20"/>
        <end position="44"/>
    </location>
</feature>
<feature type="transmembrane region" description="Helical" evidence="6">
    <location>
        <begin position="349"/>
        <end position="370"/>
    </location>
</feature>
<dbReference type="STRING" id="278856.A0A212F5P7"/>